<protein>
    <submittedName>
        <fullName evidence="2">Glycosyltransferase family 2 protein</fullName>
    </submittedName>
</protein>
<evidence type="ECO:0000313" key="2">
    <source>
        <dbReference type="EMBL" id="QWL62245.1"/>
    </source>
</evidence>
<dbReference type="SUPFAM" id="SSF53448">
    <property type="entry name" value="Nucleotide-diphospho-sugar transferases"/>
    <property type="match status" value="1"/>
</dbReference>
<feature type="domain" description="Glycosyltransferase 2-like" evidence="1">
    <location>
        <begin position="8"/>
        <end position="122"/>
    </location>
</feature>
<dbReference type="InterPro" id="IPR029044">
    <property type="entry name" value="Nucleotide-diphossugar_trans"/>
</dbReference>
<dbReference type="EMBL" id="CP053881">
    <property type="protein sequence ID" value="QWL62245.1"/>
    <property type="molecule type" value="Genomic_DNA"/>
</dbReference>
<accession>A0ABD7EM83</accession>
<dbReference type="Pfam" id="PF00535">
    <property type="entry name" value="Glycos_transf_2"/>
    <property type="match status" value="1"/>
</dbReference>
<proteinExistence type="predicted"/>
<dbReference type="Gene3D" id="3.90.550.10">
    <property type="entry name" value="Spore Coat Polysaccharide Biosynthesis Protein SpsA, Chain A"/>
    <property type="match status" value="1"/>
</dbReference>
<dbReference type="InterPro" id="IPR001173">
    <property type="entry name" value="Glyco_trans_2-like"/>
</dbReference>
<reference evidence="2 3" key="1">
    <citation type="journal article" date="2021" name="Front. Microbiol.">
        <title>Prevalence and Genetic Analysis of Chromosomal mcr-3/7 in Aeromonas From U.S. Animal-Derived Samples.</title>
        <authorList>
            <person name="Wang Y."/>
            <person name="Hou N."/>
            <person name="Rasooly R."/>
            <person name="Gu Y."/>
            <person name="He X."/>
        </authorList>
    </citation>
    <scope>NUCLEOTIDE SEQUENCE [LARGE SCALE GENOMIC DNA]</scope>
    <source>
        <strain evidence="2 3">4608</strain>
    </source>
</reference>
<evidence type="ECO:0000313" key="3">
    <source>
        <dbReference type="Proteomes" id="UP000679312"/>
    </source>
</evidence>
<dbReference type="RefSeq" id="WP_215803416.1">
    <property type="nucleotide sequence ID" value="NZ_CP053881.1"/>
</dbReference>
<evidence type="ECO:0000259" key="1">
    <source>
        <dbReference type="Pfam" id="PF00535"/>
    </source>
</evidence>
<organism evidence="2 3">
    <name type="scientific">Aeromonas jandaei</name>
    <dbReference type="NCBI Taxonomy" id="650"/>
    <lineage>
        <taxon>Bacteria</taxon>
        <taxon>Pseudomonadati</taxon>
        <taxon>Pseudomonadota</taxon>
        <taxon>Gammaproteobacteria</taxon>
        <taxon>Aeromonadales</taxon>
        <taxon>Aeromonadaceae</taxon>
        <taxon>Aeromonas</taxon>
    </lineage>
</organism>
<name>A0ABD7EM83_AERJA</name>
<gene>
    <name evidence="2" type="ORF">HQ399_08290</name>
</gene>
<dbReference type="PANTHER" id="PTHR22916:SF3">
    <property type="entry name" value="UDP-GLCNAC:BETAGAL BETA-1,3-N-ACETYLGLUCOSAMINYLTRANSFERASE-LIKE PROTEIN 1"/>
    <property type="match status" value="1"/>
</dbReference>
<sequence length="383" mass="43241">MENEYLLSVVIATHNRQKYAVHSIESILAYTSDRVEIVVSDTSESDSLKSLLEKHSDTHRLKYTHHTQRLSMTENYNFAVESAMGEYVCLIGDDDSVCPEIEQVVESMQEREISVLSPRIIATYSWPDFVTKVWGDKHAGKLYIDKFSGDWKRCDSKKQLQHALSNACQGTDELPKLYHGIVQKTVLEKIKAKNGNYFLGISPDISIAVSLAAQTDEYYTVDYPVTIPGASGGSNTGRSALNKHKGSLDDDEHIKPFKNIKWDERIPRFFSVETTWSQAAVETLQVYNLADKFNFARLISLCKSNHAEYGDKIAVAMEVCVSSGMPISTYSLLVEKVKLEVNRVKNTLVRLKNPMPSGGKYVISDNRNINEAVEKYVEFMKTK</sequence>
<dbReference type="GO" id="GO:0016758">
    <property type="term" value="F:hexosyltransferase activity"/>
    <property type="evidence" value="ECO:0007669"/>
    <property type="project" value="UniProtKB-ARBA"/>
</dbReference>
<dbReference type="CDD" id="cd00761">
    <property type="entry name" value="Glyco_tranf_GTA_type"/>
    <property type="match status" value="1"/>
</dbReference>
<dbReference type="AlphaFoldDB" id="A0ABD7EM83"/>
<dbReference type="Proteomes" id="UP000679312">
    <property type="component" value="Chromosome"/>
</dbReference>
<dbReference type="PANTHER" id="PTHR22916">
    <property type="entry name" value="GLYCOSYLTRANSFERASE"/>
    <property type="match status" value="1"/>
</dbReference>